<evidence type="ECO:0000313" key="1">
    <source>
        <dbReference type="EMBL" id="QKZ19974.1"/>
    </source>
</evidence>
<dbReference type="Proteomes" id="UP000509418">
    <property type="component" value="Chromosome"/>
</dbReference>
<dbReference type="InterPro" id="IPR010037">
    <property type="entry name" value="FkbH_domain"/>
</dbReference>
<dbReference type="EMBL" id="CP056041">
    <property type="protein sequence ID" value="QKZ19974.1"/>
    <property type="molecule type" value="Genomic_DNA"/>
</dbReference>
<dbReference type="Gene3D" id="3.40.50.1110">
    <property type="entry name" value="SGNH hydrolase"/>
    <property type="match status" value="1"/>
</dbReference>
<gene>
    <name evidence="1" type="ORF">HUT05_22995</name>
</gene>
<dbReference type="SUPFAM" id="SSF56784">
    <property type="entry name" value="HAD-like"/>
    <property type="match status" value="1"/>
</dbReference>
<dbReference type="RefSeq" id="WP_176576173.1">
    <property type="nucleotide sequence ID" value="NZ_CBDRGH010000027.1"/>
</dbReference>
<proteinExistence type="predicted"/>
<name>A0A7H8T9A3_STRCX</name>
<dbReference type="Gene3D" id="3.40.50.1000">
    <property type="entry name" value="HAD superfamily/HAD-like"/>
    <property type="match status" value="1"/>
</dbReference>
<sequence>MSESENPAAALRAAVRERRMPGHPTRRALLESGDPALARQAGRILKDLAVDGERPREVDVAVLATCTVGPFEALLRAQLVGAGLLPALRSADYGTFGMSLATGSFTRDGDPGLVAVLLDAGYFLPGDFGAAEPDVLAKSVDARLEELRGLLAGALKHTAATVVVHTVPLPAQVRNGIISVRARAQVARSWYRLNAGLLALAEEHDQVVAVDLVGELAEAPVQACDVRLHRYGDLPYSDDALLLLARLVRRVAQARAGLSRKVLALDLDNTLWGGVLGEAGPQGVQVGGLYPGNCYTELQRTVAGLREQGVVLVLASKNDRDQVEKVLTEHPDVLLRPEAFSARMVDWSAKAGNLRRAAEALSLSTESFVFMDDSDFERAQVGDELPEVAVVSAAGDPAHLVDSLLRHGWFDVMALTDTDRKRPELYRNRALRGDFSSGFDSSEDFLRALDLKVEMTPASEYTIGRIAQLAARTNQFNLTGIRYDEAATRRMSEDAGHLVLSVSVADRFGDEGIVGALWVERTDEVWRVLNLVLSCRVLSRGVERAAVGRLAELAALAGARSVEGHYLPSDRNGVAADFWTGAGFTPAASPQETETQVFTLDAATAKEIAPEWIALNERNGSPHE</sequence>
<dbReference type="AlphaFoldDB" id="A0A7H8T9A3"/>
<organism evidence="1 2">
    <name type="scientific">Streptomyces chartreusis</name>
    <dbReference type="NCBI Taxonomy" id="1969"/>
    <lineage>
        <taxon>Bacteria</taxon>
        <taxon>Bacillati</taxon>
        <taxon>Actinomycetota</taxon>
        <taxon>Actinomycetes</taxon>
        <taxon>Kitasatosporales</taxon>
        <taxon>Streptomycetaceae</taxon>
        <taxon>Streptomyces</taxon>
    </lineage>
</organism>
<dbReference type="InterPro" id="IPR023214">
    <property type="entry name" value="HAD_sf"/>
</dbReference>
<protein>
    <submittedName>
        <fullName evidence="1">HAD-IIIC family phosphatase</fullName>
    </submittedName>
</protein>
<dbReference type="InterPro" id="IPR010033">
    <property type="entry name" value="HAD_SF_ppase_IIIC"/>
</dbReference>
<accession>A0A7H8T9A3</accession>
<dbReference type="NCBIfam" id="TIGR01686">
    <property type="entry name" value="FkbH"/>
    <property type="match status" value="1"/>
</dbReference>
<dbReference type="InterPro" id="IPR036412">
    <property type="entry name" value="HAD-like_sf"/>
</dbReference>
<keyword evidence="2" id="KW-1185">Reference proteome</keyword>
<dbReference type="NCBIfam" id="TIGR01681">
    <property type="entry name" value="HAD-SF-IIIC"/>
    <property type="match status" value="1"/>
</dbReference>
<evidence type="ECO:0000313" key="2">
    <source>
        <dbReference type="Proteomes" id="UP000509418"/>
    </source>
</evidence>
<dbReference type="InterPro" id="IPR036514">
    <property type="entry name" value="SGNH_hydro_sf"/>
</dbReference>
<reference evidence="1 2" key="1">
    <citation type="submission" date="2020-06" db="EMBL/GenBank/DDBJ databases">
        <title>Genome mining for natural products.</title>
        <authorList>
            <person name="Zhang B."/>
            <person name="Shi J."/>
            <person name="Ge H."/>
        </authorList>
    </citation>
    <scope>NUCLEOTIDE SEQUENCE [LARGE SCALE GENOMIC DNA]</scope>
    <source>
        <strain evidence="1 2">NA02069</strain>
    </source>
</reference>